<feature type="domain" description="tRNA(Ile)-lysidine/2-thiocytidine synthase N-terminal" evidence="7">
    <location>
        <begin position="28"/>
        <end position="197"/>
    </location>
</feature>
<dbReference type="InterPro" id="IPR012094">
    <property type="entry name" value="tRNA_Ile_lys_synt"/>
</dbReference>
<keyword evidence="3 6" id="KW-0547">Nucleotide-binding</keyword>
<dbReference type="RefSeq" id="WP_034361244.1">
    <property type="nucleotide sequence ID" value="NZ_CAJUDB010000001.1"/>
</dbReference>
<dbReference type="STRING" id="425400.LS65_03250"/>
<evidence type="ECO:0000256" key="3">
    <source>
        <dbReference type="ARBA" id="ARBA00022741"/>
    </source>
</evidence>
<dbReference type="NCBIfam" id="TIGR02432">
    <property type="entry name" value="lysidine_TilS_N"/>
    <property type="match status" value="1"/>
</dbReference>
<comment type="domain">
    <text evidence="6">The N-terminal region contains the highly conserved SGGXDS motif, predicted to be a P-loop motif involved in ATP binding.</text>
</comment>
<comment type="function">
    <text evidence="6">Ligates lysine onto the cytidine present at position 34 of the AUA codon-specific tRNA(Ile) that contains the anticodon CAU, in an ATP-dependent manner. Cytidine is converted to lysidine, thus changing the amino acid specificity of the tRNA from methionine to isoleucine.</text>
</comment>
<evidence type="ECO:0000256" key="5">
    <source>
        <dbReference type="ARBA" id="ARBA00048539"/>
    </source>
</evidence>
<proteinExistence type="inferred from homology"/>
<dbReference type="CDD" id="cd01992">
    <property type="entry name" value="TilS_N"/>
    <property type="match status" value="1"/>
</dbReference>
<organism evidence="8 9">
    <name type="scientific">Helicobacter japonicus</name>
    <dbReference type="NCBI Taxonomy" id="425400"/>
    <lineage>
        <taxon>Bacteria</taxon>
        <taxon>Pseudomonadati</taxon>
        <taxon>Campylobacterota</taxon>
        <taxon>Epsilonproteobacteria</taxon>
        <taxon>Campylobacterales</taxon>
        <taxon>Helicobacteraceae</taxon>
        <taxon>Helicobacter</taxon>
    </lineage>
</organism>
<dbReference type="GO" id="GO:0005737">
    <property type="term" value="C:cytoplasm"/>
    <property type="evidence" value="ECO:0007669"/>
    <property type="project" value="UniProtKB-SubCell"/>
</dbReference>
<reference evidence="8 9" key="1">
    <citation type="journal article" date="2014" name="Genome Announc.">
        <title>Draft genome sequences of eight enterohepatic helicobacter species isolated from both laboratory and wild rodents.</title>
        <authorList>
            <person name="Sheh A."/>
            <person name="Shen Z."/>
            <person name="Fox J.G."/>
        </authorList>
    </citation>
    <scope>NUCLEOTIDE SEQUENCE [LARGE SCALE GENOMIC DNA]</scope>
    <source>
        <strain evidence="8 9">MIT 01-6451</strain>
    </source>
</reference>
<dbReference type="Pfam" id="PF01171">
    <property type="entry name" value="ATP_bind_3"/>
    <property type="match status" value="1"/>
</dbReference>
<name>A0A4V6I473_9HELI</name>
<dbReference type="Proteomes" id="UP000029707">
    <property type="component" value="Unassembled WGS sequence"/>
</dbReference>
<dbReference type="PANTHER" id="PTHR43033">
    <property type="entry name" value="TRNA(ILE)-LYSIDINE SYNTHASE-RELATED"/>
    <property type="match status" value="1"/>
</dbReference>
<gene>
    <name evidence="6 8" type="primary">tilS</name>
    <name evidence="8" type="ORF">LS65_002165</name>
</gene>
<dbReference type="SUPFAM" id="SSF52402">
    <property type="entry name" value="Adenine nucleotide alpha hydrolases-like"/>
    <property type="match status" value="1"/>
</dbReference>
<keyword evidence="2 6" id="KW-0819">tRNA processing</keyword>
<comment type="similarity">
    <text evidence="6">Belongs to the tRNA(Ile)-lysidine synthase family.</text>
</comment>
<sequence>MPHFLPLVDSLLHSQIAEKLPFLQNSKNLLGFSGGVDSVALFFLLLEFKIDFDIAIVHYHTRKEADDEVTYAKELAQLHNKQCFVAHAPQFKSNFEHNARHFRFEFFDEIISIYGYHSLILAHQLNDRLEWFMMQLTQGAGISNLLGFDEGCKYPIIRPLESIPKDKLYQFCNERNLRYFEDMSNADTTFRRNYFRYNFCNELISSFGEGIAKSMQYLSQDKQYLHSLLTPRILYLQSLRQKLSNSVFSQDSHTDKIHHTQQCAIFSFQKNKPYMLLLACDKVSKMYGYVLSAKQREEIQKTDFNCKIHQLLITKNDKAIFIALDLLSMYKIVTPIPMAKSFKSLCSSSAVPQKLRLLLWAEFNADTKPHYQDSNLLIHNQMSQQDYANFQHKIENFFILS</sequence>
<protein>
    <recommendedName>
        <fullName evidence="6">tRNA(Ile)-lysidine synthase</fullName>
        <ecNumber evidence="6">6.3.4.19</ecNumber>
    </recommendedName>
    <alternativeName>
        <fullName evidence="6">tRNA(Ile)-2-lysyl-cytidine synthase</fullName>
    </alternativeName>
    <alternativeName>
        <fullName evidence="6">tRNA(Ile)-lysidine synthetase</fullName>
    </alternativeName>
</protein>
<dbReference type="GO" id="GO:0005524">
    <property type="term" value="F:ATP binding"/>
    <property type="evidence" value="ECO:0007669"/>
    <property type="project" value="UniProtKB-UniRule"/>
</dbReference>
<dbReference type="OrthoDB" id="5289653at2"/>
<dbReference type="PANTHER" id="PTHR43033:SF1">
    <property type="entry name" value="TRNA(ILE)-LYSIDINE SYNTHASE-RELATED"/>
    <property type="match status" value="1"/>
</dbReference>
<evidence type="ECO:0000313" key="8">
    <source>
        <dbReference type="EMBL" id="TLE02753.1"/>
    </source>
</evidence>
<dbReference type="GO" id="GO:0032267">
    <property type="term" value="F:tRNA(Ile)-lysidine synthase activity"/>
    <property type="evidence" value="ECO:0007669"/>
    <property type="project" value="UniProtKB-EC"/>
</dbReference>
<keyword evidence="1 6" id="KW-0436">Ligase</keyword>
<dbReference type="EMBL" id="JRMQ02000002">
    <property type="protein sequence ID" value="TLE02753.1"/>
    <property type="molecule type" value="Genomic_DNA"/>
</dbReference>
<evidence type="ECO:0000256" key="2">
    <source>
        <dbReference type="ARBA" id="ARBA00022694"/>
    </source>
</evidence>
<keyword evidence="4 6" id="KW-0067">ATP-binding</keyword>
<comment type="catalytic activity">
    <reaction evidence="5 6">
        <text>cytidine(34) in tRNA(Ile2) + L-lysine + ATP = lysidine(34) in tRNA(Ile2) + AMP + diphosphate + H(+)</text>
        <dbReference type="Rhea" id="RHEA:43744"/>
        <dbReference type="Rhea" id="RHEA-COMP:10625"/>
        <dbReference type="Rhea" id="RHEA-COMP:10670"/>
        <dbReference type="ChEBI" id="CHEBI:15378"/>
        <dbReference type="ChEBI" id="CHEBI:30616"/>
        <dbReference type="ChEBI" id="CHEBI:32551"/>
        <dbReference type="ChEBI" id="CHEBI:33019"/>
        <dbReference type="ChEBI" id="CHEBI:82748"/>
        <dbReference type="ChEBI" id="CHEBI:83665"/>
        <dbReference type="ChEBI" id="CHEBI:456215"/>
        <dbReference type="EC" id="6.3.4.19"/>
    </reaction>
</comment>
<evidence type="ECO:0000313" key="9">
    <source>
        <dbReference type="Proteomes" id="UP000029707"/>
    </source>
</evidence>
<evidence type="ECO:0000256" key="1">
    <source>
        <dbReference type="ARBA" id="ARBA00022598"/>
    </source>
</evidence>
<comment type="subcellular location">
    <subcellularLocation>
        <location evidence="6">Cytoplasm</location>
    </subcellularLocation>
</comment>
<dbReference type="InterPro" id="IPR014729">
    <property type="entry name" value="Rossmann-like_a/b/a_fold"/>
</dbReference>
<evidence type="ECO:0000259" key="7">
    <source>
        <dbReference type="Pfam" id="PF01171"/>
    </source>
</evidence>
<comment type="caution">
    <text evidence="8">The sequence shown here is derived from an EMBL/GenBank/DDBJ whole genome shotgun (WGS) entry which is preliminary data.</text>
</comment>
<dbReference type="InterPro" id="IPR012795">
    <property type="entry name" value="tRNA_Ile_lys_synt_N"/>
</dbReference>
<dbReference type="GeneID" id="82320555"/>
<dbReference type="AlphaFoldDB" id="A0A4V6I473"/>
<dbReference type="GO" id="GO:0006400">
    <property type="term" value="P:tRNA modification"/>
    <property type="evidence" value="ECO:0007669"/>
    <property type="project" value="UniProtKB-UniRule"/>
</dbReference>
<keyword evidence="9" id="KW-1185">Reference proteome</keyword>
<keyword evidence="6" id="KW-0963">Cytoplasm</keyword>
<feature type="binding site" evidence="6">
    <location>
        <begin position="33"/>
        <end position="38"/>
    </location>
    <ligand>
        <name>ATP</name>
        <dbReference type="ChEBI" id="CHEBI:30616"/>
    </ligand>
</feature>
<evidence type="ECO:0000256" key="6">
    <source>
        <dbReference type="HAMAP-Rule" id="MF_01161"/>
    </source>
</evidence>
<dbReference type="HAMAP" id="MF_01161">
    <property type="entry name" value="tRNA_Ile_lys_synt"/>
    <property type="match status" value="1"/>
</dbReference>
<dbReference type="InterPro" id="IPR011063">
    <property type="entry name" value="TilS/TtcA_N"/>
</dbReference>
<dbReference type="EC" id="6.3.4.19" evidence="6"/>
<accession>A0A4V6I473</accession>
<evidence type="ECO:0000256" key="4">
    <source>
        <dbReference type="ARBA" id="ARBA00022840"/>
    </source>
</evidence>
<dbReference type="Gene3D" id="3.40.50.620">
    <property type="entry name" value="HUPs"/>
    <property type="match status" value="1"/>
</dbReference>